<evidence type="ECO:0000313" key="2">
    <source>
        <dbReference type="Proteomes" id="UP000316425"/>
    </source>
</evidence>
<dbReference type="AlphaFoldDB" id="A0A556PGG9"/>
<comment type="caution">
    <text evidence="1">The sequence shown here is derived from an EMBL/GenBank/DDBJ whole genome shotgun (WGS) entry which is preliminary data.</text>
</comment>
<dbReference type="Proteomes" id="UP000316425">
    <property type="component" value="Unassembled WGS sequence"/>
</dbReference>
<reference evidence="1 2" key="1">
    <citation type="submission" date="2019-07" db="EMBL/GenBank/DDBJ databases">
        <title>Allobacillus sp. nov. SKP isolated from shrimp paste of Euphausiacea.</title>
        <authorList>
            <person name="Kanchanasin P."/>
            <person name="Tanasupawat S."/>
            <person name="Shi W."/>
            <person name="Wu L."/>
            <person name="Ma J."/>
        </authorList>
    </citation>
    <scope>NUCLEOTIDE SEQUENCE [LARGE SCALE GENOMIC DNA]</scope>
    <source>
        <strain evidence="1 2">SKP4-8</strain>
    </source>
</reference>
<dbReference type="EMBL" id="VMHE01000016">
    <property type="protein sequence ID" value="TSJ63484.1"/>
    <property type="molecule type" value="Genomic_DNA"/>
</dbReference>
<accession>A0A556PGG9</accession>
<dbReference type="InterPro" id="IPR014202">
    <property type="entry name" value="Spore_II_R"/>
</dbReference>
<dbReference type="RefSeq" id="WP_144089031.1">
    <property type="nucleotide sequence ID" value="NZ_VMHE01000016.1"/>
</dbReference>
<dbReference type="NCBIfam" id="TIGR02837">
    <property type="entry name" value="spore_II_R"/>
    <property type="match status" value="1"/>
</dbReference>
<gene>
    <name evidence="1" type="primary">spoIIR</name>
    <name evidence="1" type="ORF">FPQ13_09105</name>
</gene>
<name>A0A556PGG9_9BACI</name>
<keyword evidence="2" id="KW-1185">Reference proteome</keyword>
<protein>
    <submittedName>
        <fullName evidence="1">Stage II sporulation protein R</fullName>
    </submittedName>
</protein>
<organism evidence="1 2">
    <name type="scientific">Allobacillus salarius</name>
    <dbReference type="NCBI Taxonomy" id="1955272"/>
    <lineage>
        <taxon>Bacteria</taxon>
        <taxon>Bacillati</taxon>
        <taxon>Bacillota</taxon>
        <taxon>Bacilli</taxon>
        <taxon>Bacillales</taxon>
        <taxon>Bacillaceae</taxon>
        <taxon>Allobacillus</taxon>
    </lineage>
</organism>
<proteinExistence type="predicted"/>
<sequence>MKRFIVITLILLISVQLFYPKIVAHEGNEERQVIPDEAIRLRILANSNDEKDQEIKREVRDAVSEQITEWVEELTSVEKARQTIKNNMPQLEELVGEIVTEQSYKLDFGNVEFPDKIYDNYIYPGGTYEAVLITIGEGKGDNWWCVLFPPLCFVDFSNGTTVLEHDGEEEEEPEVKFFLWEWIKGIISFFA</sequence>
<dbReference type="Pfam" id="PF09551">
    <property type="entry name" value="Spore_II_R"/>
    <property type="match status" value="1"/>
</dbReference>
<dbReference type="OrthoDB" id="9793324at2"/>
<evidence type="ECO:0000313" key="1">
    <source>
        <dbReference type="EMBL" id="TSJ63484.1"/>
    </source>
</evidence>